<keyword evidence="2" id="KW-1185">Reference proteome</keyword>
<protein>
    <recommendedName>
        <fullName evidence="3">Lipoprotein LpqE</fullName>
    </recommendedName>
</protein>
<reference evidence="1 2" key="1">
    <citation type="submission" date="2017-02" db="EMBL/GenBank/DDBJ databases">
        <title>The new phylogeny of genus Mycobacterium.</title>
        <authorList>
            <person name="Tortoli E."/>
            <person name="Trovato A."/>
            <person name="Cirillo D.M."/>
        </authorList>
    </citation>
    <scope>NUCLEOTIDE SEQUENCE [LARGE SCALE GENOMIC DNA]</scope>
    <source>
        <strain evidence="1 2">DSM 45000</strain>
    </source>
</reference>
<accession>A0A1X0I4P0</accession>
<gene>
    <name evidence="1" type="ORF">BST39_23210</name>
</gene>
<dbReference type="InterPro" id="IPR007410">
    <property type="entry name" value="LpqE-like"/>
</dbReference>
<proteinExistence type="predicted"/>
<organism evidence="1 2">
    <name type="scientific">Mycobacterium paraseoulense</name>
    <dbReference type="NCBI Taxonomy" id="590652"/>
    <lineage>
        <taxon>Bacteria</taxon>
        <taxon>Bacillati</taxon>
        <taxon>Actinomycetota</taxon>
        <taxon>Actinomycetes</taxon>
        <taxon>Mycobacteriales</taxon>
        <taxon>Mycobacteriaceae</taxon>
        <taxon>Mycobacterium</taxon>
    </lineage>
</organism>
<dbReference type="AlphaFoldDB" id="A0A1X0I4P0"/>
<evidence type="ECO:0000313" key="1">
    <source>
        <dbReference type="EMBL" id="ORB35040.1"/>
    </source>
</evidence>
<dbReference type="InterPro" id="IPR036182">
    <property type="entry name" value="PCuAC_sf"/>
</dbReference>
<dbReference type="OrthoDB" id="5188566at2"/>
<name>A0A1X0I4P0_9MYCO</name>
<dbReference type="Proteomes" id="UP000192513">
    <property type="component" value="Unassembled WGS sequence"/>
</dbReference>
<dbReference type="Gene3D" id="2.60.40.1890">
    <property type="entry name" value="PCu(A)C copper chaperone"/>
    <property type="match status" value="1"/>
</dbReference>
<sequence length="188" mass="19353">MNRFEMSLPVRLAAPTVRAALVGLIAVVSVLLSGCGAGQVSQMAVQEPAINGNKVTFNNVALRDIRMQAVQTGDFLQPGRAVDLLLVAINQSPDTPDRLVNIASDVGSVTLSGDGRLPAGGMLLIGTPEGQKVPPGPMGSNNSAKATVMLAKPISNGLLYNFTFTFEKAGQASVLVPVSAGLAPPPHS</sequence>
<dbReference type="RefSeq" id="WP_083174469.1">
    <property type="nucleotide sequence ID" value="NZ_AP022619.1"/>
</dbReference>
<dbReference type="PROSITE" id="PS51257">
    <property type="entry name" value="PROKAR_LIPOPROTEIN"/>
    <property type="match status" value="1"/>
</dbReference>
<dbReference type="Pfam" id="PF04314">
    <property type="entry name" value="PCuAC"/>
    <property type="match status" value="1"/>
</dbReference>
<dbReference type="EMBL" id="MVIE01000040">
    <property type="protein sequence ID" value="ORB35040.1"/>
    <property type="molecule type" value="Genomic_DNA"/>
</dbReference>
<evidence type="ECO:0000313" key="2">
    <source>
        <dbReference type="Proteomes" id="UP000192513"/>
    </source>
</evidence>
<dbReference type="STRING" id="590652.BST39_23210"/>
<evidence type="ECO:0008006" key="3">
    <source>
        <dbReference type="Google" id="ProtNLM"/>
    </source>
</evidence>
<comment type="caution">
    <text evidence="1">The sequence shown here is derived from an EMBL/GenBank/DDBJ whole genome shotgun (WGS) entry which is preliminary data.</text>
</comment>